<evidence type="ECO:0000256" key="1">
    <source>
        <dbReference type="SAM" id="Phobius"/>
    </source>
</evidence>
<evidence type="ECO:0000259" key="2">
    <source>
        <dbReference type="Pfam" id="PF00149"/>
    </source>
</evidence>
<keyword evidence="1" id="KW-1133">Transmembrane helix</keyword>
<protein>
    <recommendedName>
        <fullName evidence="2">Calcineurin-like phosphoesterase domain-containing protein</fullName>
    </recommendedName>
</protein>
<feature type="transmembrane region" description="Helical" evidence="1">
    <location>
        <begin position="12"/>
        <end position="34"/>
    </location>
</feature>
<keyword evidence="1" id="KW-0472">Membrane</keyword>
<dbReference type="PANTHER" id="PTHR42850">
    <property type="entry name" value="METALLOPHOSPHOESTERASE"/>
    <property type="match status" value="1"/>
</dbReference>
<dbReference type="Pfam" id="PF00149">
    <property type="entry name" value="Metallophos"/>
    <property type="match status" value="1"/>
</dbReference>
<evidence type="ECO:0000313" key="3">
    <source>
        <dbReference type="EMBL" id="KAL0571523.1"/>
    </source>
</evidence>
<dbReference type="InterPro" id="IPR004843">
    <property type="entry name" value="Calcineurin-like_PHP"/>
</dbReference>
<dbReference type="SUPFAM" id="SSF56300">
    <property type="entry name" value="Metallo-dependent phosphatases"/>
    <property type="match status" value="1"/>
</dbReference>
<gene>
    <name evidence="3" type="ORF">V5O48_010439</name>
</gene>
<keyword evidence="4" id="KW-1185">Reference proteome</keyword>
<name>A0ABR3F8D3_9AGAR</name>
<sequence>MSPYKSRSIFPSFRILAAYAILTTFVLFFVFSGFHSQISDGLSRFANGISSKFPDFSKYVELENLSDEQFPLGDERKRVVLVGDIHGRYDELQKLLRKISYDPSADTLISVGDIIAKGPHTGSMQVVRFMSSNNITAVRGNHDEKVIEWRTWLNWIRALPGGNDWLQLTKDKWLAYKERERGESDVEEWVAKQMKEDKPNRKWWNKIPDGWQLFGDHYEIAAELTDDEYKYMVSRPLRIHVPSAHTFIVHAGVLASDPTRDPRDKRQPLATVPKIPDFAESSISDKILRKLQELAILSLVPQNLDPWVTLNMRGVKNGKVTRGKDGTPWSELYNEDMHRCKGFSSRASTHKKNSLPCQPATVIYGHAASRGLDIKRWTLGLDSGCVYQRRMTALVLGGKYASKHFNEDEEENEEDGVYDIEGKRVKSVIDFGDDGKGKLFSVACN</sequence>
<dbReference type="EMBL" id="JBAHYK010000756">
    <property type="protein sequence ID" value="KAL0571523.1"/>
    <property type="molecule type" value="Genomic_DNA"/>
</dbReference>
<accession>A0ABR3F8D3</accession>
<feature type="domain" description="Calcineurin-like phosphoesterase" evidence="2">
    <location>
        <begin position="78"/>
        <end position="221"/>
    </location>
</feature>
<dbReference type="PANTHER" id="PTHR42850:SF4">
    <property type="entry name" value="ZINC-DEPENDENT ENDOPOLYPHOSPHATASE"/>
    <property type="match status" value="1"/>
</dbReference>
<comment type="caution">
    <text evidence="3">The sequence shown here is derived from an EMBL/GenBank/DDBJ whole genome shotgun (WGS) entry which is preliminary data.</text>
</comment>
<dbReference type="InterPro" id="IPR029052">
    <property type="entry name" value="Metallo-depent_PP-like"/>
</dbReference>
<dbReference type="InterPro" id="IPR050126">
    <property type="entry name" value="Ap4A_hydrolase"/>
</dbReference>
<organism evidence="3 4">
    <name type="scientific">Marasmius crinis-equi</name>
    <dbReference type="NCBI Taxonomy" id="585013"/>
    <lineage>
        <taxon>Eukaryota</taxon>
        <taxon>Fungi</taxon>
        <taxon>Dikarya</taxon>
        <taxon>Basidiomycota</taxon>
        <taxon>Agaricomycotina</taxon>
        <taxon>Agaricomycetes</taxon>
        <taxon>Agaricomycetidae</taxon>
        <taxon>Agaricales</taxon>
        <taxon>Marasmiineae</taxon>
        <taxon>Marasmiaceae</taxon>
        <taxon>Marasmius</taxon>
    </lineage>
</organism>
<evidence type="ECO:0000313" key="4">
    <source>
        <dbReference type="Proteomes" id="UP001465976"/>
    </source>
</evidence>
<dbReference type="Gene3D" id="3.60.21.10">
    <property type="match status" value="1"/>
</dbReference>
<dbReference type="Proteomes" id="UP001465976">
    <property type="component" value="Unassembled WGS sequence"/>
</dbReference>
<proteinExistence type="predicted"/>
<reference evidence="3 4" key="1">
    <citation type="submission" date="2024-02" db="EMBL/GenBank/DDBJ databases">
        <title>A draft genome for the cacao thread blight pathogen Marasmius crinis-equi.</title>
        <authorList>
            <person name="Cohen S.P."/>
            <person name="Baruah I.K."/>
            <person name="Amoako-Attah I."/>
            <person name="Bukari Y."/>
            <person name="Meinhardt L.W."/>
            <person name="Bailey B.A."/>
        </authorList>
    </citation>
    <scope>NUCLEOTIDE SEQUENCE [LARGE SCALE GENOMIC DNA]</scope>
    <source>
        <strain evidence="3 4">GH-76</strain>
    </source>
</reference>
<keyword evidence="1" id="KW-0812">Transmembrane</keyword>